<feature type="site" description="Participates in a stacking interaction with the thymidine ring of dTDP-4-oxo-6-deoxyglucose" evidence="6">
    <location>
        <position position="165"/>
    </location>
</feature>
<protein>
    <recommendedName>
        <fullName evidence="4 7">dTDP-4-dehydrorhamnose 3,5-epimerase</fullName>
        <ecNumber evidence="3 7">5.1.3.13</ecNumber>
    </recommendedName>
    <alternativeName>
        <fullName evidence="7">Thymidine diphospho-4-keto-rhamnose 3,5-epimerase</fullName>
    </alternativeName>
</protein>
<evidence type="ECO:0000313" key="8">
    <source>
        <dbReference type="EMBL" id="SUJ35101.1"/>
    </source>
</evidence>
<proteinExistence type="inferred from homology"/>
<accession>A0A380CZE9</accession>
<evidence type="ECO:0000256" key="4">
    <source>
        <dbReference type="ARBA" id="ARBA00019595"/>
    </source>
</evidence>
<dbReference type="Gene3D" id="2.60.120.10">
    <property type="entry name" value="Jelly Rolls"/>
    <property type="match status" value="1"/>
</dbReference>
<dbReference type="Pfam" id="PF00908">
    <property type="entry name" value="dTDP_sugar_isom"/>
    <property type="match status" value="1"/>
</dbReference>
<keyword evidence="9" id="KW-1185">Reference proteome</keyword>
<dbReference type="NCBIfam" id="TIGR01221">
    <property type="entry name" value="rmlC"/>
    <property type="match status" value="1"/>
</dbReference>
<dbReference type="Proteomes" id="UP000254069">
    <property type="component" value="Unassembled WGS sequence"/>
</dbReference>
<dbReference type="PANTHER" id="PTHR21047:SF2">
    <property type="entry name" value="THYMIDINE DIPHOSPHO-4-KETO-RHAMNOSE 3,5-EPIMERASE"/>
    <property type="match status" value="1"/>
</dbReference>
<evidence type="ECO:0000256" key="2">
    <source>
        <dbReference type="ARBA" id="ARBA00001997"/>
    </source>
</evidence>
<comment type="similarity">
    <text evidence="7">Belongs to the dTDP-4-dehydrorhamnose 3,5-epimerase family.</text>
</comment>
<comment type="pathway">
    <text evidence="7">Carbohydrate biosynthesis; dTDP-L-rhamnose biosynthesis.</text>
</comment>
<dbReference type="PANTHER" id="PTHR21047">
    <property type="entry name" value="DTDP-6-DEOXY-D-GLUCOSE-3,5 EPIMERASE"/>
    <property type="match status" value="1"/>
</dbReference>
<sequence length="211" mass="23694">MERLSSYDCDSCYNPSNYRFLCLLMKAQSLPLSGLILFTPEIFSDTRGYFMECFRASGFEKALMDSGQVAVTLVQENHSCSGAGVLRGLHFQRQYPQGKLIRVISGEIYDVAVDIRPQSPTFGLWHGLYLSAQNRCQLWIPPGFAHGFYVTKGPAEVIYKCSDYYQPGDEGAIAWNDADLAIDWPLNIAQGEPLLSAKDRQAKPFCAQKWV</sequence>
<comment type="catalytic activity">
    <reaction evidence="1 7">
        <text>dTDP-4-dehydro-6-deoxy-alpha-D-glucose = dTDP-4-dehydro-beta-L-rhamnose</text>
        <dbReference type="Rhea" id="RHEA:16969"/>
        <dbReference type="ChEBI" id="CHEBI:57649"/>
        <dbReference type="ChEBI" id="CHEBI:62830"/>
        <dbReference type="EC" id="5.1.3.13"/>
    </reaction>
</comment>
<dbReference type="InterPro" id="IPR014710">
    <property type="entry name" value="RmlC-like_jellyroll"/>
</dbReference>
<evidence type="ECO:0000313" key="9">
    <source>
        <dbReference type="Proteomes" id="UP000254069"/>
    </source>
</evidence>
<dbReference type="GO" id="GO:0008830">
    <property type="term" value="F:dTDP-4-dehydrorhamnose 3,5-epimerase activity"/>
    <property type="evidence" value="ECO:0007669"/>
    <property type="project" value="UniProtKB-UniRule"/>
</dbReference>
<organism evidence="8 9">
    <name type="scientific">Shewanella algae</name>
    <dbReference type="NCBI Taxonomy" id="38313"/>
    <lineage>
        <taxon>Bacteria</taxon>
        <taxon>Pseudomonadati</taxon>
        <taxon>Pseudomonadota</taxon>
        <taxon>Gammaproteobacteria</taxon>
        <taxon>Alteromonadales</taxon>
        <taxon>Shewanellaceae</taxon>
        <taxon>Shewanella</taxon>
    </lineage>
</organism>
<evidence type="ECO:0000256" key="1">
    <source>
        <dbReference type="ARBA" id="ARBA00001298"/>
    </source>
</evidence>
<dbReference type="UniPathway" id="UPA00124"/>
<dbReference type="GO" id="GO:0000271">
    <property type="term" value="P:polysaccharide biosynthetic process"/>
    <property type="evidence" value="ECO:0007669"/>
    <property type="project" value="TreeGrafter"/>
</dbReference>
<dbReference type="GO" id="GO:0005829">
    <property type="term" value="C:cytosol"/>
    <property type="evidence" value="ECO:0007669"/>
    <property type="project" value="TreeGrafter"/>
</dbReference>
<dbReference type="AlphaFoldDB" id="A0A380CZE9"/>
<feature type="active site" description="Proton acceptor" evidence="5">
    <location>
        <position position="90"/>
    </location>
</feature>
<evidence type="ECO:0000256" key="3">
    <source>
        <dbReference type="ARBA" id="ARBA00012098"/>
    </source>
</evidence>
<dbReference type="InterPro" id="IPR011051">
    <property type="entry name" value="RmlC_Cupin_sf"/>
</dbReference>
<dbReference type="SUPFAM" id="SSF51182">
    <property type="entry name" value="RmlC-like cupins"/>
    <property type="match status" value="1"/>
</dbReference>
<evidence type="ECO:0000256" key="6">
    <source>
        <dbReference type="PIRSR" id="PIRSR600888-3"/>
    </source>
</evidence>
<gene>
    <name evidence="8" type="primary">rmlC</name>
    <name evidence="8" type="ORF">NCTC10738_04579</name>
</gene>
<evidence type="ECO:0000256" key="7">
    <source>
        <dbReference type="RuleBase" id="RU364069"/>
    </source>
</evidence>
<comment type="subunit">
    <text evidence="7">Homodimer.</text>
</comment>
<name>A0A380CZE9_9GAMM</name>
<dbReference type="GO" id="GO:0019305">
    <property type="term" value="P:dTDP-rhamnose biosynthetic process"/>
    <property type="evidence" value="ECO:0007669"/>
    <property type="project" value="UniProtKB-UniRule"/>
</dbReference>
<comment type="function">
    <text evidence="2 7">Catalyzes the epimerization of the C3' and C5'positions of dTDP-6-deoxy-D-xylo-4-hexulose, forming dTDP-6-deoxy-L-lyxo-4-hexulose.</text>
</comment>
<dbReference type="InterPro" id="IPR000888">
    <property type="entry name" value="RmlC-like"/>
</dbReference>
<dbReference type="EMBL" id="UGYO01000003">
    <property type="protein sequence ID" value="SUJ35101.1"/>
    <property type="molecule type" value="Genomic_DNA"/>
</dbReference>
<dbReference type="EC" id="5.1.3.13" evidence="3 7"/>
<dbReference type="CDD" id="cd00438">
    <property type="entry name" value="cupin_RmlC"/>
    <property type="match status" value="1"/>
</dbReference>
<feature type="active site" description="Proton donor" evidence="5">
    <location>
        <position position="159"/>
    </location>
</feature>
<keyword evidence="7 8" id="KW-0413">Isomerase</keyword>
<reference evidence="8 9" key="1">
    <citation type="submission" date="2018-06" db="EMBL/GenBank/DDBJ databases">
        <authorList>
            <consortium name="Pathogen Informatics"/>
            <person name="Doyle S."/>
        </authorList>
    </citation>
    <scope>NUCLEOTIDE SEQUENCE [LARGE SCALE GENOMIC DNA]</scope>
    <source>
        <strain evidence="8 9">NCTC10738</strain>
    </source>
</reference>
<evidence type="ECO:0000256" key="5">
    <source>
        <dbReference type="PIRSR" id="PIRSR600888-1"/>
    </source>
</evidence>